<evidence type="ECO:0000256" key="5">
    <source>
        <dbReference type="ARBA" id="ARBA00022597"/>
    </source>
</evidence>
<dbReference type="InterPro" id="IPR054765">
    <property type="entry name" value="SLBB_dom"/>
</dbReference>
<keyword evidence="13" id="KW-0998">Cell outer membrane</keyword>
<keyword evidence="11" id="KW-0472">Membrane</keyword>
<evidence type="ECO:0000256" key="8">
    <source>
        <dbReference type="ARBA" id="ARBA00023047"/>
    </source>
</evidence>
<dbReference type="GO" id="GO:0015159">
    <property type="term" value="F:polysaccharide transmembrane transporter activity"/>
    <property type="evidence" value="ECO:0007669"/>
    <property type="project" value="InterPro"/>
</dbReference>
<keyword evidence="7" id="KW-0732">Signal</keyword>
<evidence type="ECO:0000256" key="1">
    <source>
        <dbReference type="ARBA" id="ARBA00004571"/>
    </source>
</evidence>
<keyword evidence="5" id="KW-0762">Sugar transport</keyword>
<dbReference type="PANTHER" id="PTHR33619">
    <property type="entry name" value="POLYSACCHARIDE EXPORT PROTEIN GFCE-RELATED"/>
    <property type="match status" value="1"/>
</dbReference>
<accession>A0A3M9XLW8</accession>
<dbReference type="InterPro" id="IPR003715">
    <property type="entry name" value="Poly_export_N"/>
</dbReference>
<evidence type="ECO:0000256" key="11">
    <source>
        <dbReference type="ARBA" id="ARBA00023136"/>
    </source>
</evidence>
<dbReference type="OrthoDB" id="8410640at2"/>
<evidence type="ECO:0000313" key="17">
    <source>
        <dbReference type="EMBL" id="RNJ48692.1"/>
    </source>
</evidence>
<dbReference type="GO" id="GO:0046930">
    <property type="term" value="C:pore complex"/>
    <property type="evidence" value="ECO:0007669"/>
    <property type="project" value="UniProtKB-KW"/>
</dbReference>
<evidence type="ECO:0000256" key="10">
    <source>
        <dbReference type="ARBA" id="ARBA00023114"/>
    </source>
</evidence>
<sequence length="252" mass="26926">MIILTLCPWSIRTASALCPAVFFGLAVLLGGCNGYSGDEASPMSAEPNRAKLAQFADRYGSASNRKSAGYKIGPQDVLEVTVFKVPELSKSVQVTESGMVNLPLVGEVPVAGKTANGLERDLEGRLGVKYVKSPQVSVFVKEYNSQRVTIEGAVKKPGVYPVRGNDSLMQTIARAEGLDREISSTNVAIFRDDGRQMLHYDVAQIRSGAVADPEVQMGDVIVVEDSSTKAAFQYLKALTPMASPLVLLGTAL</sequence>
<protein>
    <submittedName>
        <fullName evidence="17">Polysaccharide export protein</fullName>
    </submittedName>
</protein>
<evidence type="ECO:0000256" key="7">
    <source>
        <dbReference type="ARBA" id="ARBA00022729"/>
    </source>
</evidence>
<evidence type="ECO:0000256" key="9">
    <source>
        <dbReference type="ARBA" id="ARBA00023065"/>
    </source>
</evidence>
<feature type="domain" description="Polysaccharide export protein N-terminal" evidence="15">
    <location>
        <begin position="66"/>
        <end position="141"/>
    </location>
</feature>
<dbReference type="PANTHER" id="PTHR33619:SF3">
    <property type="entry name" value="POLYSACCHARIDE EXPORT PROTEIN GFCE-RELATED"/>
    <property type="match status" value="1"/>
</dbReference>
<dbReference type="GO" id="GO:0009279">
    <property type="term" value="C:cell outer membrane"/>
    <property type="evidence" value="ECO:0007669"/>
    <property type="project" value="UniProtKB-SubCell"/>
</dbReference>
<keyword evidence="9" id="KW-0406">Ion transport</keyword>
<evidence type="ECO:0000256" key="14">
    <source>
        <dbReference type="ARBA" id="ARBA00023288"/>
    </source>
</evidence>
<keyword evidence="8" id="KW-0625">Polysaccharide transport</keyword>
<dbReference type="AlphaFoldDB" id="A0A3M9XLW8"/>
<comment type="caution">
    <text evidence="17">The sequence shown here is derived from an EMBL/GenBank/DDBJ whole genome shotgun (WGS) entry which is preliminary data.</text>
</comment>
<evidence type="ECO:0000256" key="4">
    <source>
        <dbReference type="ARBA" id="ARBA00022452"/>
    </source>
</evidence>
<dbReference type="GO" id="GO:0006811">
    <property type="term" value="P:monoatomic ion transport"/>
    <property type="evidence" value="ECO:0007669"/>
    <property type="project" value="UniProtKB-KW"/>
</dbReference>
<dbReference type="Pfam" id="PF02563">
    <property type="entry name" value="Poly_export"/>
    <property type="match status" value="1"/>
</dbReference>
<dbReference type="Proteomes" id="UP000268623">
    <property type="component" value="Unassembled WGS sequence"/>
</dbReference>
<keyword evidence="10" id="KW-0626">Porin</keyword>
<comment type="similarity">
    <text evidence="2">Belongs to the BexD/CtrA/VexA family.</text>
</comment>
<feature type="domain" description="SLBB" evidence="16">
    <location>
        <begin position="146"/>
        <end position="223"/>
    </location>
</feature>
<evidence type="ECO:0000256" key="12">
    <source>
        <dbReference type="ARBA" id="ARBA00023139"/>
    </source>
</evidence>
<evidence type="ECO:0000259" key="15">
    <source>
        <dbReference type="Pfam" id="PF02563"/>
    </source>
</evidence>
<organism evidence="17 18">
    <name type="scientific">Methylocystis hirsuta</name>
    <dbReference type="NCBI Taxonomy" id="369798"/>
    <lineage>
        <taxon>Bacteria</taxon>
        <taxon>Pseudomonadati</taxon>
        <taxon>Pseudomonadota</taxon>
        <taxon>Alphaproteobacteria</taxon>
        <taxon>Hyphomicrobiales</taxon>
        <taxon>Methylocystaceae</taxon>
        <taxon>Methylocystis</taxon>
    </lineage>
</organism>
<dbReference type="GO" id="GO:0015288">
    <property type="term" value="F:porin activity"/>
    <property type="evidence" value="ECO:0007669"/>
    <property type="project" value="UniProtKB-KW"/>
</dbReference>
<gene>
    <name evidence="17" type="ORF">D1O30_02635</name>
</gene>
<evidence type="ECO:0000256" key="13">
    <source>
        <dbReference type="ARBA" id="ARBA00023237"/>
    </source>
</evidence>
<evidence type="ECO:0000313" key="18">
    <source>
        <dbReference type="Proteomes" id="UP000268623"/>
    </source>
</evidence>
<keyword evidence="12" id="KW-0564">Palmitate</keyword>
<keyword evidence="3" id="KW-0813">Transport</keyword>
<evidence type="ECO:0000259" key="16">
    <source>
        <dbReference type="Pfam" id="PF22461"/>
    </source>
</evidence>
<dbReference type="InterPro" id="IPR049712">
    <property type="entry name" value="Poly_export"/>
</dbReference>
<dbReference type="EMBL" id="QWDD01000001">
    <property type="protein sequence ID" value="RNJ48692.1"/>
    <property type="molecule type" value="Genomic_DNA"/>
</dbReference>
<keyword evidence="18" id="KW-1185">Reference proteome</keyword>
<name>A0A3M9XLW8_9HYPH</name>
<reference evidence="17 18" key="1">
    <citation type="submission" date="2018-08" db="EMBL/GenBank/DDBJ databases">
        <title>Genome sequence of Methylocystis hirsuta CSC1, a methanotroph able to accumulate PHAs.</title>
        <authorList>
            <person name="Bordel S."/>
            <person name="Rodriguez E."/>
            <person name="Gancedo J."/>
            <person name="Munoz R."/>
        </authorList>
    </citation>
    <scope>NUCLEOTIDE SEQUENCE [LARGE SCALE GENOMIC DNA]</scope>
    <source>
        <strain evidence="17 18">CSC1</strain>
    </source>
</reference>
<keyword evidence="14" id="KW-0449">Lipoprotein</keyword>
<comment type="subcellular location">
    <subcellularLocation>
        <location evidence="1">Cell outer membrane</location>
        <topology evidence="1">Multi-pass membrane protein</topology>
    </subcellularLocation>
</comment>
<proteinExistence type="inferred from homology"/>
<evidence type="ECO:0000256" key="2">
    <source>
        <dbReference type="ARBA" id="ARBA00009450"/>
    </source>
</evidence>
<dbReference type="Gene3D" id="3.30.1950.10">
    <property type="entry name" value="wza like domain"/>
    <property type="match status" value="1"/>
</dbReference>
<keyword evidence="4" id="KW-1134">Transmembrane beta strand</keyword>
<keyword evidence="6" id="KW-0812">Transmembrane</keyword>
<dbReference type="Pfam" id="PF22461">
    <property type="entry name" value="SLBB_2"/>
    <property type="match status" value="1"/>
</dbReference>
<evidence type="ECO:0000256" key="6">
    <source>
        <dbReference type="ARBA" id="ARBA00022692"/>
    </source>
</evidence>
<evidence type="ECO:0000256" key="3">
    <source>
        <dbReference type="ARBA" id="ARBA00022448"/>
    </source>
</evidence>